<dbReference type="InterPro" id="IPR002048">
    <property type="entry name" value="EF_hand_dom"/>
</dbReference>
<evidence type="ECO:0000256" key="1">
    <source>
        <dbReference type="ARBA" id="ARBA00022723"/>
    </source>
</evidence>
<accession>A0A6P6EIK6</accession>
<dbReference type="InterPro" id="IPR040171">
    <property type="entry name" value="USBP1-like"/>
</dbReference>
<evidence type="ECO:0000256" key="3">
    <source>
        <dbReference type="SAM" id="Coils"/>
    </source>
</evidence>
<dbReference type="Pfam" id="PF10506">
    <property type="entry name" value="USHBP1_PDZ-bd"/>
    <property type="match status" value="2"/>
</dbReference>
<dbReference type="InterPro" id="IPR018247">
    <property type="entry name" value="EF_Hand_1_Ca_BS"/>
</dbReference>
<feature type="region of interest" description="Disordered" evidence="4">
    <location>
        <begin position="99"/>
        <end position="207"/>
    </location>
</feature>
<evidence type="ECO:0000259" key="5">
    <source>
        <dbReference type="PROSITE" id="PS50222"/>
    </source>
</evidence>
<dbReference type="OrthoDB" id="6256369at2759"/>
<dbReference type="CDD" id="cd00051">
    <property type="entry name" value="EFh"/>
    <property type="match status" value="1"/>
</dbReference>
<keyword evidence="3" id="KW-0175">Coiled coil</keyword>
<dbReference type="GO" id="GO:0090090">
    <property type="term" value="P:negative regulation of canonical Wnt signaling pathway"/>
    <property type="evidence" value="ECO:0007669"/>
    <property type="project" value="TreeGrafter"/>
</dbReference>
<dbReference type="SUPFAM" id="SSF47473">
    <property type="entry name" value="EF-hand"/>
    <property type="match status" value="1"/>
</dbReference>
<dbReference type="Gene3D" id="1.10.238.10">
    <property type="entry name" value="EF-hand"/>
    <property type="match status" value="1"/>
</dbReference>
<feature type="compositionally biased region" description="Basic and acidic residues" evidence="4">
    <location>
        <begin position="322"/>
        <end position="332"/>
    </location>
</feature>
<dbReference type="AlphaFoldDB" id="A0A6P6EIK6"/>
<gene>
    <name evidence="7" type="primary">Mcc</name>
</gene>
<dbReference type="Pfam" id="PF13499">
    <property type="entry name" value="EF-hand_7"/>
    <property type="match status" value="1"/>
</dbReference>
<dbReference type="InParanoid" id="A0A6P6EIK6"/>
<dbReference type="InterPro" id="IPR019536">
    <property type="entry name" value="USHBP1_PDZ-bd"/>
</dbReference>
<keyword evidence="1" id="KW-0479">Metal-binding</keyword>
<dbReference type="SMART" id="SM00054">
    <property type="entry name" value="EFh"/>
    <property type="match status" value="2"/>
</dbReference>
<feature type="compositionally biased region" description="Basic and acidic residues" evidence="4">
    <location>
        <begin position="518"/>
        <end position="527"/>
    </location>
</feature>
<reference evidence="7" key="1">
    <citation type="submission" date="2025-08" db="UniProtKB">
        <authorList>
            <consortium name="RefSeq"/>
        </authorList>
    </citation>
    <scope>IDENTIFICATION</scope>
</reference>
<feature type="region of interest" description="Disordered" evidence="4">
    <location>
        <begin position="1067"/>
        <end position="1089"/>
    </location>
</feature>
<dbReference type="Proteomes" id="UP000515203">
    <property type="component" value="Unplaced"/>
</dbReference>
<dbReference type="Gene3D" id="6.10.250.3110">
    <property type="match status" value="1"/>
</dbReference>
<dbReference type="GO" id="GO:0005737">
    <property type="term" value="C:cytoplasm"/>
    <property type="evidence" value="ECO:0007669"/>
    <property type="project" value="TreeGrafter"/>
</dbReference>
<feature type="domain" description="EF-hand" evidence="5">
    <location>
        <begin position="239"/>
        <end position="274"/>
    </location>
</feature>
<feature type="compositionally biased region" description="Polar residues" evidence="4">
    <location>
        <begin position="680"/>
        <end position="707"/>
    </location>
</feature>
<feature type="region of interest" description="Disordered" evidence="4">
    <location>
        <begin position="318"/>
        <end position="338"/>
    </location>
</feature>
<dbReference type="FunFam" id="1.10.238.10:FF:000551">
    <property type="entry name" value="Mutated in colorectal cancer isoform 1"/>
    <property type="match status" value="1"/>
</dbReference>
<evidence type="ECO:0000313" key="7">
    <source>
        <dbReference type="RefSeq" id="XP_023572145.1"/>
    </source>
</evidence>
<evidence type="ECO:0000313" key="6">
    <source>
        <dbReference type="Proteomes" id="UP000515203"/>
    </source>
</evidence>
<feature type="coiled-coil region" evidence="3">
    <location>
        <begin position="968"/>
        <end position="1044"/>
    </location>
</feature>
<name>A0A6P6EIK6_OCTDE</name>
<protein>
    <submittedName>
        <fullName evidence="7">Colorectal mutant cancer protein</fullName>
    </submittedName>
</protein>
<keyword evidence="2" id="KW-0106">Calcium</keyword>
<dbReference type="RefSeq" id="XP_023572145.1">
    <property type="nucleotide sequence ID" value="XM_023716377.1"/>
</dbReference>
<dbReference type="PANTHER" id="PTHR23347:SF4">
    <property type="entry name" value="COLORECTAL MUTANT CANCER PROTEIN"/>
    <property type="match status" value="1"/>
</dbReference>
<feature type="coiled-coil region" evidence="3">
    <location>
        <begin position="1140"/>
        <end position="1228"/>
    </location>
</feature>
<feature type="region of interest" description="Disordered" evidence="4">
    <location>
        <begin position="676"/>
        <end position="715"/>
    </location>
</feature>
<dbReference type="PANTHER" id="PTHR23347">
    <property type="entry name" value="COLORECTAL MUTANT CANCER PROTEIN MCC PROTEIN -RELATED"/>
    <property type="match status" value="1"/>
</dbReference>
<keyword evidence="6" id="KW-1185">Reference proteome</keyword>
<dbReference type="InterPro" id="IPR011992">
    <property type="entry name" value="EF-hand-dom_pair"/>
</dbReference>
<dbReference type="CTD" id="4163"/>
<dbReference type="PROSITE" id="PS00018">
    <property type="entry name" value="EF_HAND_1"/>
    <property type="match status" value="1"/>
</dbReference>
<dbReference type="GO" id="GO:0005509">
    <property type="term" value="F:calcium ion binding"/>
    <property type="evidence" value="ECO:0007669"/>
    <property type="project" value="InterPro"/>
</dbReference>
<evidence type="ECO:0000256" key="2">
    <source>
        <dbReference type="ARBA" id="ARBA00022837"/>
    </source>
</evidence>
<feature type="region of interest" description="Disordered" evidence="4">
    <location>
        <begin position="20"/>
        <end position="82"/>
    </location>
</feature>
<feature type="coiled-coil region" evidence="3">
    <location>
        <begin position="788"/>
        <end position="822"/>
    </location>
</feature>
<organism evidence="6 7">
    <name type="scientific">Octodon degus</name>
    <name type="common">Degu</name>
    <name type="synonym">Sciurus degus</name>
    <dbReference type="NCBI Taxonomy" id="10160"/>
    <lineage>
        <taxon>Eukaryota</taxon>
        <taxon>Metazoa</taxon>
        <taxon>Chordata</taxon>
        <taxon>Craniata</taxon>
        <taxon>Vertebrata</taxon>
        <taxon>Euteleostomi</taxon>
        <taxon>Mammalia</taxon>
        <taxon>Eutheria</taxon>
        <taxon>Euarchontoglires</taxon>
        <taxon>Glires</taxon>
        <taxon>Rodentia</taxon>
        <taxon>Hystricomorpha</taxon>
        <taxon>Octodontidae</taxon>
        <taxon>Octodon</taxon>
    </lineage>
</organism>
<proteinExistence type="predicted"/>
<dbReference type="GeneID" id="101578902"/>
<feature type="region of interest" description="Disordered" evidence="4">
    <location>
        <begin position="508"/>
        <end position="534"/>
    </location>
</feature>
<evidence type="ECO:0000256" key="4">
    <source>
        <dbReference type="SAM" id="MobiDB-lite"/>
    </source>
</evidence>
<dbReference type="PROSITE" id="PS50222">
    <property type="entry name" value="EF_HAND_2"/>
    <property type="match status" value="1"/>
</dbReference>
<sequence length="1239" mass="136858">MARRRCSPNADAASVLVTASDRDCGPQGPLARLGRSASGRCPAGGHQEARTHHYSRGDAQAPPQPALNPATLLPDGDPEAPLHDCLEVLDAKTSLREDLTDIPMDDPDATLYTDGSSFVLNGGQGPASGRGLAPTPLSEARSPPALRPRGAPELPDSRDHCSPAPQRPRGRPHSASPPRSGKPSRRRADWACSAAAGRRRAAERSRVPAAPRVLARLARMMAAAGGGSGSGSSDTASTGEEERVRRLFQTCDGDGDGYISSNDLLMVCRQLNMEESVPEIMSQLGADENGKISFQDFTRCHMQLVQEIRKEEIDLSVQSDNSCEKKKPKDRIASWPTSSDNSLGALSAAKESWEYDSGARDLQSPDLQTQSTLQKLLEYGGSSVHQRAALHKLLTQSPQYGTSVGGNYLELANMLHLAALASLKGDIVELNKRLQQTERERDLLEKKLAKAQCEQSHLMREHEDVQERTTLRYEERITELHSIIAELNKKIDRLQGTTIREEDEYSELRSELSQSQHEINEDSRSMDQDQTSVSIPENQSTMVTADMDNCSDLNSELQRVLTGLESVVCGRKKSSCSLSVAEVDRHIEQLTTASEHCDLAIKTVEEIEGVLGRDLYPNLTEERSQWEKELAGLREENESLTAMLCSKEEELNRTKATMNAIREERDRLRRRVRELQTRLQSVQATGPSSPGRLTSANRPVNPSTGELSTSSSSNDIPIAKIAERVKLSKTRSESSSSDRPVLGSEISSIGVSSSVAEHLAHSLQDCSNIQEIFQTLYSHGSAISESKIREFEVETERLNSRIEHLKSQNDLLTITLEECKSNAERMSMLVGKYESNATALRLALQYSEQCIEAYELLLALAESEQSLILGQFRAAGVGSSPGDQSGDENITQMLKRAHDCRKTAENAAKALLMKLDGSCGGAFAVAGCTVQPWESLSSNSHTSTTSSTASSCDTEFTKEDEQRLKDYIQQLKNDRAAVKLTMLELESIHIDPLSYDVKPRGDSQRLDLENAVLMQELMAMKEEMAELKAQLYLLEKEKKALELKLSTREAQEQAYLVHIEHLKSEVEEQKEQQMRSLSSTSSGSKDKPGKVFGLQQIRTQCTDGTDVLPPKYLSGQADQCGHHCVVTGSGICITCRSSVEKKLKARVQELVSALERLTKSSEIRHQQSAEFVNDLKRANSNLVAAYEKAKKKHQNKLKKLESQMMAMVERHETQVRMLKQRIALLEEENSRPHTNETSL</sequence>